<protein>
    <submittedName>
        <fullName evidence="1">Alpha-D-ribose 1-methylphosphonate 5-phosphate C-P lyase</fullName>
    </submittedName>
</protein>
<dbReference type="PIRSF" id="PIRSF011468">
    <property type="entry name" value="PhnJ"/>
    <property type="match status" value="1"/>
</dbReference>
<dbReference type="EMBL" id="QJJQ01000001">
    <property type="protein sequence ID" value="PXW90278.1"/>
    <property type="molecule type" value="Genomic_DNA"/>
</dbReference>
<comment type="caution">
    <text evidence="1">The sequence shown here is derived from an EMBL/GenBank/DDBJ whole genome shotgun (WGS) entry which is preliminary data.</text>
</comment>
<dbReference type="AlphaFoldDB" id="A0A2V3WAL3"/>
<dbReference type="OrthoDB" id="9803851at2"/>
<sequence>MKLTKHFAYFDEGAKKEIRRATLKAVAIPGYQVPFASREVPIGRGWGTGGLQITLSLIGKKDVLKVIDQGSDESVNAVSIKKLVQSTTGVGCTDQTSAATIIQSRHRIPEVPLTKEQVIVLQVPEPEPLRSIEKSEHKTKTLHAEEDYSGAWLQLFEQIMMFGRTTTNANHPVIVNDRYVMAPSPIPRFDNEKLHQSEALILLGAGREKKIYAVPPYTSVRSLAFDDYAFLVENFKGKTCRLCGAEDVFLDELVNETTKETEYQCNDTSYCLERLNNETTEEVGEYV</sequence>
<dbReference type="Proteomes" id="UP000247978">
    <property type="component" value="Unassembled WGS sequence"/>
</dbReference>
<keyword evidence="1" id="KW-0456">Lyase</keyword>
<gene>
    <name evidence="1" type="ORF">DFR56_101189</name>
</gene>
<dbReference type="SFLD" id="SFLDS00033">
    <property type="entry name" value="Radical_SAM_Phosphonate_Metabo"/>
    <property type="match status" value="1"/>
</dbReference>
<dbReference type="Pfam" id="PF06007">
    <property type="entry name" value="PhnJ"/>
    <property type="match status" value="1"/>
</dbReference>
<keyword evidence="2" id="KW-1185">Reference proteome</keyword>
<dbReference type="GO" id="GO:0016829">
    <property type="term" value="F:lyase activity"/>
    <property type="evidence" value="ECO:0007669"/>
    <property type="project" value="UniProtKB-KW"/>
</dbReference>
<dbReference type="GO" id="GO:0019700">
    <property type="term" value="P:organic phosphonate catabolic process"/>
    <property type="evidence" value="ECO:0007669"/>
    <property type="project" value="InterPro"/>
</dbReference>
<name>A0A2V3WAL3_9BACI</name>
<dbReference type="InterPro" id="IPR010306">
    <property type="entry name" value="PhnJ"/>
</dbReference>
<evidence type="ECO:0000313" key="2">
    <source>
        <dbReference type="Proteomes" id="UP000247978"/>
    </source>
</evidence>
<dbReference type="SFLD" id="SFLDG01115">
    <property type="entry name" value="Phosphonate_metabolism_(PhnJ)"/>
    <property type="match status" value="1"/>
</dbReference>
<reference evidence="1 2" key="1">
    <citation type="submission" date="2018-05" db="EMBL/GenBank/DDBJ databases">
        <title>Genomic Encyclopedia of Type Strains, Phase IV (KMG-IV): sequencing the most valuable type-strain genomes for metagenomic binning, comparative biology and taxonomic classification.</title>
        <authorList>
            <person name="Goeker M."/>
        </authorList>
    </citation>
    <scope>NUCLEOTIDE SEQUENCE [LARGE SCALE GENOMIC DNA]</scope>
    <source>
        <strain evidence="1 2">DSM 28556</strain>
    </source>
</reference>
<evidence type="ECO:0000313" key="1">
    <source>
        <dbReference type="EMBL" id="PXW90278.1"/>
    </source>
</evidence>
<dbReference type="GO" id="GO:0051539">
    <property type="term" value="F:4 iron, 4 sulfur cluster binding"/>
    <property type="evidence" value="ECO:0007669"/>
    <property type="project" value="InterPro"/>
</dbReference>
<proteinExistence type="predicted"/>
<organism evidence="1 2">
    <name type="scientific">Pseudogracilibacillus auburnensis</name>
    <dbReference type="NCBI Taxonomy" id="1494959"/>
    <lineage>
        <taxon>Bacteria</taxon>
        <taxon>Bacillati</taxon>
        <taxon>Bacillota</taxon>
        <taxon>Bacilli</taxon>
        <taxon>Bacillales</taxon>
        <taxon>Bacillaceae</taxon>
        <taxon>Pseudogracilibacillus</taxon>
    </lineage>
</organism>
<dbReference type="SFLD" id="SFLDF00379">
    <property type="entry name" value="Phosphonate_metabolism_(PhnJ)"/>
    <property type="match status" value="1"/>
</dbReference>
<accession>A0A2V3WAL3</accession>
<dbReference type="RefSeq" id="WP_110393551.1">
    <property type="nucleotide sequence ID" value="NZ_JBHUHB010000001.1"/>
</dbReference>